<evidence type="ECO:0000256" key="2">
    <source>
        <dbReference type="ARBA" id="ARBA00022475"/>
    </source>
</evidence>
<comment type="subcellular location">
    <subcellularLocation>
        <location evidence="1">Cell membrane</location>
        <topology evidence="1">Multi-pass membrane protein</topology>
    </subcellularLocation>
</comment>
<dbReference type="InterPro" id="IPR003339">
    <property type="entry name" value="ABC/ECF_trnsptr_transmembrane"/>
</dbReference>
<dbReference type="AlphaFoldDB" id="A0A6V8NTH1"/>
<evidence type="ECO:0000256" key="5">
    <source>
        <dbReference type="ARBA" id="ARBA00023136"/>
    </source>
</evidence>
<dbReference type="CDD" id="cd16914">
    <property type="entry name" value="EcfT"/>
    <property type="match status" value="1"/>
</dbReference>
<feature type="transmembrane region" description="Helical" evidence="6">
    <location>
        <begin position="125"/>
        <end position="143"/>
    </location>
</feature>
<comment type="caution">
    <text evidence="7">The sequence shown here is derived from an EMBL/GenBank/DDBJ whole genome shotgun (WGS) entry which is preliminary data.</text>
</comment>
<keyword evidence="4 6" id="KW-1133">Transmembrane helix</keyword>
<name>A0A6V8NTH1_9ACTN</name>
<keyword evidence="5 6" id="KW-0472">Membrane</keyword>
<evidence type="ECO:0000256" key="6">
    <source>
        <dbReference type="SAM" id="Phobius"/>
    </source>
</evidence>
<dbReference type="PANTHER" id="PTHR43723:SF1">
    <property type="entry name" value="COBALT TRANSPORT PROTEIN CBIQ"/>
    <property type="match status" value="1"/>
</dbReference>
<dbReference type="PANTHER" id="PTHR43723">
    <property type="entry name" value="COBALT TRANSPORT PROTEIN CBIQ"/>
    <property type="match status" value="1"/>
</dbReference>
<reference evidence="7 8" key="1">
    <citation type="journal article" date="2020" name="Front. Microbiol.">
        <title>Single-cell genomics of novel Actinobacteria with the Wood-Ljungdahl pathway discovered in a serpentinizing system.</title>
        <authorList>
            <person name="Merino N."/>
            <person name="Kawai M."/>
            <person name="Boyd E.S."/>
            <person name="Colman D.R."/>
            <person name="McGlynn S.E."/>
            <person name="Nealson K.H."/>
            <person name="Kurokawa K."/>
            <person name="Hongoh Y."/>
        </authorList>
    </citation>
    <scope>NUCLEOTIDE SEQUENCE [LARGE SCALE GENOMIC DNA]</scope>
    <source>
        <strain evidence="7 8">S09_30</strain>
    </source>
</reference>
<dbReference type="Pfam" id="PF02361">
    <property type="entry name" value="CbiQ"/>
    <property type="match status" value="1"/>
</dbReference>
<dbReference type="InterPro" id="IPR052770">
    <property type="entry name" value="Cobalt_transport_CbiQ"/>
</dbReference>
<feature type="transmembrane region" description="Helical" evidence="6">
    <location>
        <begin position="22"/>
        <end position="54"/>
    </location>
</feature>
<evidence type="ECO:0000256" key="4">
    <source>
        <dbReference type="ARBA" id="ARBA00022989"/>
    </source>
</evidence>
<dbReference type="EMBL" id="BLRW01000010">
    <property type="protein sequence ID" value="GFP22694.1"/>
    <property type="molecule type" value="Genomic_DNA"/>
</dbReference>
<evidence type="ECO:0000256" key="3">
    <source>
        <dbReference type="ARBA" id="ARBA00022692"/>
    </source>
</evidence>
<dbReference type="Proteomes" id="UP000585609">
    <property type="component" value="Unassembled WGS sequence"/>
</dbReference>
<keyword evidence="3 6" id="KW-0812">Transmembrane</keyword>
<feature type="transmembrane region" description="Helical" evidence="6">
    <location>
        <begin position="66"/>
        <end position="86"/>
    </location>
</feature>
<evidence type="ECO:0000313" key="8">
    <source>
        <dbReference type="Proteomes" id="UP000585609"/>
    </source>
</evidence>
<feature type="transmembrane region" description="Helical" evidence="6">
    <location>
        <begin position="238"/>
        <end position="257"/>
    </location>
</feature>
<dbReference type="InterPro" id="IPR012809">
    <property type="entry name" value="ECF_CbiQ"/>
</dbReference>
<proteinExistence type="predicted"/>
<dbReference type="GO" id="GO:0043190">
    <property type="term" value="C:ATP-binding cassette (ABC) transporter complex"/>
    <property type="evidence" value="ECO:0007669"/>
    <property type="project" value="InterPro"/>
</dbReference>
<gene>
    <name evidence="7" type="ORF">HKBW3S09_00162</name>
</gene>
<evidence type="ECO:0000313" key="7">
    <source>
        <dbReference type="EMBL" id="GFP22694.1"/>
    </source>
</evidence>
<dbReference type="GO" id="GO:0006824">
    <property type="term" value="P:cobalt ion transport"/>
    <property type="evidence" value="ECO:0007669"/>
    <property type="project" value="InterPro"/>
</dbReference>
<organism evidence="7 8">
    <name type="scientific">Candidatus Hakubella thermalkaliphila</name>
    <dbReference type="NCBI Taxonomy" id="2754717"/>
    <lineage>
        <taxon>Bacteria</taxon>
        <taxon>Bacillati</taxon>
        <taxon>Actinomycetota</taxon>
        <taxon>Actinomycetota incertae sedis</taxon>
        <taxon>Candidatus Hakubellales</taxon>
        <taxon>Candidatus Hakubellaceae</taxon>
        <taxon>Candidatus Hakubella</taxon>
    </lineage>
</organism>
<sequence>MLRIDQYAYSNRLRFTHPVEKFAFAVITLIIGLAASSLITSLVITLLMAGVVILRAGIPMRFYLKLMSIPMSFLILGVLTIAVSFSGEPFSFLWGVKIWGFTLGVTAGGLQTAVNLFWKSLGAISCLYFLSLTTPMVQIISVLKRLKVPSLFIELMNLIYRYIFVLIETADKVYISQSSRCGYASIKTSYYSMAQLASNLFTKSYHNSQMLYTTLMARCYRGELNVLELPYAFSKKNVALVAFIDLGLVILALWTGGCSFCRRSFLRPGTLNLSTPTVQRL</sequence>
<accession>A0A6V8NTH1</accession>
<protein>
    <submittedName>
        <fullName evidence="7">Cobalt/nickel transport system permease protein</fullName>
    </submittedName>
</protein>
<evidence type="ECO:0000256" key="1">
    <source>
        <dbReference type="ARBA" id="ARBA00004651"/>
    </source>
</evidence>
<dbReference type="NCBIfam" id="TIGR02454">
    <property type="entry name" value="ECF_T_CbiQ"/>
    <property type="match status" value="1"/>
</dbReference>
<feature type="transmembrane region" description="Helical" evidence="6">
    <location>
        <begin position="98"/>
        <end position="118"/>
    </location>
</feature>
<keyword evidence="2" id="KW-1003">Cell membrane</keyword>